<feature type="transmembrane region" description="Helical" evidence="7">
    <location>
        <begin position="383"/>
        <end position="402"/>
    </location>
</feature>
<evidence type="ECO:0000256" key="5">
    <source>
        <dbReference type="ARBA" id="ARBA00023136"/>
    </source>
</evidence>
<evidence type="ECO:0000256" key="2">
    <source>
        <dbReference type="ARBA" id="ARBA00006434"/>
    </source>
</evidence>
<dbReference type="EMBL" id="CP063845">
    <property type="protein sequence ID" value="UFP95518.1"/>
    <property type="molecule type" value="Genomic_DNA"/>
</dbReference>
<dbReference type="Proteomes" id="UP001054846">
    <property type="component" value="Chromosome"/>
</dbReference>
<feature type="transmembrane region" description="Helical" evidence="7">
    <location>
        <begin position="408"/>
        <end position="429"/>
    </location>
</feature>
<dbReference type="PANTHER" id="PTHR11819">
    <property type="entry name" value="SOLUTE CARRIER FAMILY 5"/>
    <property type="match status" value="1"/>
</dbReference>
<evidence type="ECO:0000256" key="4">
    <source>
        <dbReference type="ARBA" id="ARBA00022989"/>
    </source>
</evidence>
<organism evidence="8 9">
    <name type="scientific">Gloeobacter morelensis MG652769</name>
    <dbReference type="NCBI Taxonomy" id="2781736"/>
    <lineage>
        <taxon>Bacteria</taxon>
        <taxon>Bacillati</taxon>
        <taxon>Cyanobacteriota</taxon>
        <taxon>Cyanophyceae</taxon>
        <taxon>Gloeobacterales</taxon>
        <taxon>Gloeobacteraceae</taxon>
        <taxon>Gloeobacter</taxon>
        <taxon>Gloeobacter morelensis</taxon>
    </lineage>
</organism>
<dbReference type="Pfam" id="PF00474">
    <property type="entry name" value="SSF"/>
    <property type="match status" value="1"/>
</dbReference>
<evidence type="ECO:0000313" key="8">
    <source>
        <dbReference type="EMBL" id="UFP95518.1"/>
    </source>
</evidence>
<keyword evidence="5 7" id="KW-0472">Membrane</keyword>
<feature type="transmembrane region" description="Helical" evidence="7">
    <location>
        <begin position="238"/>
        <end position="262"/>
    </location>
</feature>
<reference evidence="8 9" key="1">
    <citation type="journal article" date="2021" name="Genome Biol. Evol.">
        <title>Complete Genome Sequencing of a Novel Gloeobacter Species from a Waterfall Cave in Mexico.</title>
        <authorList>
            <person name="Saw J.H."/>
            <person name="Cardona T."/>
            <person name="Montejano G."/>
        </authorList>
    </citation>
    <scope>NUCLEOTIDE SEQUENCE [LARGE SCALE GENOMIC DNA]</scope>
    <source>
        <strain evidence="8">MG652769</strain>
    </source>
</reference>
<feature type="transmembrane region" description="Helical" evidence="7">
    <location>
        <begin position="330"/>
        <end position="363"/>
    </location>
</feature>
<feature type="transmembrane region" description="Helical" evidence="7">
    <location>
        <begin position="46"/>
        <end position="71"/>
    </location>
</feature>
<feature type="transmembrane region" description="Helical" evidence="7">
    <location>
        <begin position="6"/>
        <end position="25"/>
    </location>
</feature>
<protein>
    <submittedName>
        <fullName evidence="8">Na+:solute symporter</fullName>
    </submittedName>
</protein>
<feature type="transmembrane region" description="Helical" evidence="7">
    <location>
        <begin position="461"/>
        <end position="483"/>
    </location>
</feature>
<feature type="transmembrane region" description="Helical" evidence="7">
    <location>
        <begin position="163"/>
        <end position="184"/>
    </location>
</feature>
<feature type="transmembrane region" description="Helical" evidence="7">
    <location>
        <begin position="132"/>
        <end position="157"/>
    </location>
</feature>
<dbReference type="InterPro" id="IPR038377">
    <property type="entry name" value="Na/Glc_symporter_sf"/>
</dbReference>
<feature type="transmembrane region" description="Helical" evidence="7">
    <location>
        <begin position="436"/>
        <end position="455"/>
    </location>
</feature>
<dbReference type="PROSITE" id="PS50283">
    <property type="entry name" value="NA_SOLUT_SYMP_3"/>
    <property type="match status" value="1"/>
</dbReference>
<name>A0ABY3PP98_9CYAN</name>
<gene>
    <name evidence="8" type="ORF">ISF26_04520</name>
</gene>
<evidence type="ECO:0000313" key="9">
    <source>
        <dbReference type="Proteomes" id="UP001054846"/>
    </source>
</evidence>
<feature type="transmembrane region" description="Helical" evidence="7">
    <location>
        <begin position="77"/>
        <end position="99"/>
    </location>
</feature>
<keyword evidence="3 7" id="KW-0812">Transmembrane</keyword>
<keyword evidence="9" id="KW-1185">Reference proteome</keyword>
<dbReference type="CDD" id="cd11477">
    <property type="entry name" value="SLC5sbd_u1"/>
    <property type="match status" value="1"/>
</dbReference>
<proteinExistence type="inferred from homology"/>
<feature type="transmembrane region" description="Helical" evidence="7">
    <location>
        <begin position="191"/>
        <end position="214"/>
    </location>
</feature>
<accession>A0ABY3PP98</accession>
<feature type="transmembrane region" description="Helical" evidence="7">
    <location>
        <begin position="283"/>
        <end position="310"/>
    </location>
</feature>
<dbReference type="RefSeq" id="WP_230842744.1">
    <property type="nucleotide sequence ID" value="NZ_CP063845.1"/>
</dbReference>
<sequence>MQLNALDWAVVGIYLAMLLSIGWSLRKFAQQGLENYFLGGRNLPGWLNGISYASTCLNADVAPFYCGLAVATGLYMGWFYIARFGWALLIGGVLFAVFWRRLKIFTSPEFYELRFAGRGASWMRGWIAFRSAFIAIVAWTGAGLLGMTKVVIPIFGLGKVETMLLVVPVILVYLYFSGYLGVVITDALQSLFIFLGSLVLLVAVLVDFGGPVGLGEALAQLPDGAKVLSSVPPLEDKYVSLFAVIAFTLGTSIGYGGDVAPLGGAMEGQRILSCRNGREAARMYVWTEVVLFLFLLALSLPALGAMVVWPGLHTGAMDPELAYGMLIEKYIPSGLLGMVLVSIIASLMSTVSSNLNFGAQVVVNDIYRRYWRPDKPDAHYLKVGKAVTLLILAMSLGVVFGVNYLLDIAIFMIGLSAAELPANWAQWWWWRFNTKARLTASIGGPLIYVLVRFVLLPEQDFAVWILASMALTTVAWVGVALLTPPDDETTLARFYERARPLGWWGPVARRARPATEAVLTQEE</sequence>
<evidence type="ECO:0000256" key="6">
    <source>
        <dbReference type="RuleBase" id="RU362091"/>
    </source>
</evidence>
<evidence type="ECO:0000256" key="7">
    <source>
        <dbReference type="SAM" id="Phobius"/>
    </source>
</evidence>
<comment type="subcellular location">
    <subcellularLocation>
        <location evidence="1">Membrane</location>
        <topology evidence="1">Multi-pass membrane protein</topology>
    </subcellularLocation>
</comment>
<dbReference type="Gene3D" id="1.20.1730.10">
    <property type="entry name" value="Sodium/glucose cotransporter"/>
    <property type="match status" value="1"/>
</dbReference>
<comment type="similarity">
    <text evidence="2 6">Belongs to the sodium:solute symporter (SSF) (TC 2.A.21) family.</text>
</comment>
<keyword evidence="4 7" id="KW-1133">Transmembrane helix</keyword>
<dbReference type="PANTHER" id="PTHR11819:SF77">
    <property type="entry name" value="SODIUM_GLUCOSE COTRANSPORT PROTEIN"/>
    <property type="match status" value="1"/>
</dbReference>
<evidence type="ECO:0000256" key="1">
    <source>
        <dbReference type="ARBA" id="ARBA00004141"/>
    </source>
</evidence>
<evidence type="ECO:0000256" key="3">
    <source>
        <dbReference type="ARBA" id="ARBA00022692"/>
    </source>
</evidence>
<dbReference type="InterPro" id="IPR001734">
    <property type="entry name" value="Na/solute_symporter"/>
</dbReference>